<dbReference type="Pfam" id="PF01494">
    <property type="entry name" value="FAD_binding_3"/>
    <property type="match status" value="1"/>
</dbReference>
<dbReference type="AlphaFoldDB" id="A0A9W6QXA1"/>
<proteinExistence type="predicted"/>
<dbReference type="PRINTS" id="PR00420">
    <property type="entry name" value="RNGMNOXGNASE"/>
</dbReference>
<dbReference type="PANTHER" id="PTHR42685">
    <property type="entry name" value="GERANYLGERANYL DIPHOSPHATE REDUCTASE"/>
    <property type="match status" value="1"/>
</dbReference>
<accession>A0A9W6QXA1</accession>
<organism evidence="2 3">
    <name type="scientific">Amycolatopsis taiwanensis</name>
    <dbReference type="NCBI Taxonomy" id="342230"/>
    <lineage>
        <taxon>Bacteria</taxon>
        <taxon>Bacillati</taxon>
        <taxon>Actinomycetota</taxon>
        <taxon>Actinomycetes</taxon>
        <taxon>Pseudonocardiales</taxon>
        <taxon>Pseudonocardiaceae</taxon>
        <taxon>Amycolatopsis</taxon>
    </lineage>
</organism>
<dbReference type="Proteomes" id="UP001165136">
    <property type="component" value="Unassembled WGS sequence"/>
</dbReference>
<keyword evidence="3" id="KW-1185">Reference proteome</keyword>
<evidence type="ECO:0000313" key="2">
    <source>
        <dbReference type="EMBL" id="GLY63702.1"/>
    </source>
</evidence>
<dbReference type="InterPro" id="IPR002938">
    <property type="entry name" value="FAD-bd"/>
</dbReference>
<dbReference type="RefSeq" id="WP_027941111.1">
    <property type="nucleotide sequence ID" value="NZ_BSTI01000001.1"/>
</dbReference>
<dbReference type="NCBIfam" id="TIGR02032">
    <property type="entry name" value="GG-red-SF"/>
    <property type="match status" value="1"/>
</dbReference>
<name>A0A9W6QXA1_9PSEU</name>
<evidence type="ECO:0000259" key="1">
    <source>
        <dbReference type="Pfam" id="PF01494"/>
    </source>
</evidence>
<dbReference type="EMBL" id="BSTI01000001">
    <property type="protein sequence ID" value="GLY63702.1"/>
    <property type="molecule type" value="Genomic_DNA"/>
</dbReference>
<dbReference type="InterPro" id="IPR050407">
    <property type="entry name" value="Geranylgeranyl_reductase"/>
</dbReference>
<dbReference type="SUPFAM" id="SSF51905">
    <property type="entry name" value="FAD/NAD(P)-binding domain"/>
    <property type="match status" value="1"/>
</dbReference>
<dbReference type="InterPro" id="IPR011777">
    <property type="entry name" value="Geranylgeranyl_Rdtase_fam"/>
</dbReference>
<dbReference type="PANTHER" id="PTHR42685:SF22">
    <property type="entry name" value="CONDITIONED MEDIUM FACTOR RECEPTOR 1"/>
    <property type="match status" value="1"/>
</dbReference>
<feature type="domain" description="FAD-binding" evidence="1">
    <location>
        <begin position="7"/>
        <end position="182"/>
    </location>
</feature>
<gene>
    <name evidence="2" type="ORF">Atai01_03210</name>
</gene>
<dbReference type="GO" id="GO:0016628">
    <property type="term" value="F:oxidoreductase activity, acting on the CH-CH group of donors, NAD or NADP as acceptor"/>
    <property type="evidence" value="ECO:0007669"/>
    <property type="project" value="InterPro"/>
</dbReference>
<protein>
    <submittedName>
        <fullName evidence="2">Drug:proton antiporter</fullName>
    </submittedName>
</protein>
<evidence type="ECO:0000313" key="3">
    <source>
        <dbReference type="Proteomes" id="UP001165136"/>
    </source>
</evidence>
<comment type="caution">
    <text evidence="2">The sequence shown here is derived from an EMBL/GenBank/DDBJ whole genome shotgun (WGS) entry which is preliminary data.</text>
</comment>
<dbReference type="Gene3D" id="3.50.50.60">
    <property type="entry name" value="FAD/NAD(P)-binding domain"/>
    <property type="match status" value="1"/>
</dbReference>
<reference evidence="2" key="1">
    <citation type="submission" date="2023-03" db="EMBL/GenBank/DDBJ databases">
        <title>Amycolatopsis taiwanensis NBRC 103393.</title>
        <authorList>
            <person name="Ichikawa N."/>
            <person name="Sato H."/>
            <person name="Tonouchi N."/>
        </authorList>
    </citation>
    <scope>NUCLEOTIDE SEQUENCE</scope>
    <source>
        <strain evidence="2">NBRC 103393</strain>
    </source>
</reference>
<dbReference type="GO" id="GO:0071949">
    <property type="term" value="F:FAD binding"/>
    <property type="evidence" value="ECO:0007669"/>
    <property type="project" value="InterPro"/>
</dbReference>
<sequence>MTTGADAQVIIVGAGPAGSTAATYLARAGIDVLVLEKTQFPREKVCGDGLTPRGVKQLIDLGIDTSEEAGWVHSRGLRILTGDLTLELDWPELTSYPPYGVSRTRRDFDDLLAKTAVKAGARLQERTTVTAALTDERSGRVVGVEARTGPDKDPVTYRAPLVLACDGVSARLALSVGIEKIEKRPMGVAVRRYYRSPRHDDAFIEGHLELWDRSDPRDPKLLPGYGWAFPLGDGTVNVGLGMLSTSKAFRNTDYRALLRQWLDSTPEEWGFREENAVGRVGGAGLPMGFNRTPHYRDGLLLLGDAGGMVSPFNGEGISAAMESAQLAAEFVVQALARRAGASRERALHGYPAALKQLMGGYYRLGNLFAKAIGNPAVMRAATRYGLRVNPLIPLIYKGLSGCYDARGGDRVDRLIALAARLTPSA</sequence>
<dbReference type="InterPro" id="IPR036188">
    <property type="entry name" value="FAD/NAD-bd_sf"/>
</dbReference>